<feature type="compositionally biased region" description="Low complexity" evidence="1">
    <location>
        <begin position="312"/>
        <end position="335"/>
    </location>
</feature>
<keyword evidence="4" id="KW-1185">Reference proteome</keyword>
<name>A0A3P3VUH3_9MICO</name>
<dbReference type="Proteomes" id="UP000274391">
    <property type="component" value="Unassembled WGS sequence"/>
</dbReference>
<comment type="caution">
    <text evidence="3">The sequence shown here is derived from an EMBL/GenBank/DDBJ whole genome shotgun (WGS) entry which is preliminary data.</text>
</comment>
<dbReference type="AlphaFoldDB" id="A0A3P3VUH3"/>
<evidence type="ECO:0000256" key="1">
    <source>
        <dbReference type="SAM" id="MobiDB-lite"/>
    </source>
</evidence>
<dbReference type="EMBL" id="RQVS01000013">
    <property type="protein sequence ID" value="RRJ85967.1"/>
    <property type="molecule type" value="Genomic_DNA"/>
</dbReference>
<dbReference type="InterPro" id="IPR007296">
    <property type="entry name" value="DUF403"/>
</dbReference>
<dbReference type="RefSeq" id="WP_124973249.1">
    <property type="nucleotide sequence ID" value="NZ_RQVS01000013.1"/>
</dbReference>
<dbReference type="OrthoDB" id="9803532at2"/>
<gene>
    <name evidence="3" type="ORF">EG850_10505</name>
</gene>
<feature type="domain" description="DUF403" evidence="2">
    <location>
        <begin position="1"/>
        <end position="300"/>
    </location>
</feature>
<reference evidence="3 4" key="1">
    <citation type="submission" date="2018-11" db="EMBL/GenBank/DDBJ databases">
        <title>YIM 102482-1 draft genome.</title>
        <authorList>
            <person name="Li G."/>
            <person name="Jiang Y."/>
        </authorList>
    </citation>
    <scope>NUCLEOTIDE SEQUENCE [LARGE SCALE GENOMIC DNA]</scope>
    <source>
        <strain evidence="3 4">YIM 102482-1</strain>
    </source>
</reference>
<dbReference type="Pfam" id="PF04168">
    <property type="entry name" value="Alpha-E"/>
    <property type="match status" value="1"/>
</dbReference>
<evidence type="ECO:0000313" key="3">
    <source>
        <dbReference type="EMBL" id="RRJ85967.1"/>
    </source>
</evidence>
<evidence type="ECO:0000259" key="2">
    <source>
        <dbReference type="Pfam" id="PF04168"/>
    </source>
</evidence>
<dbReference type="PANTHER" id="PTHR34595">
    <property type="entry name" value="BLR5612 PROTEIN"/>
    <property type="match status" value="1"/>
</dbReference>
<sequence length="335" mass="37497">MLSRIAESLFWIGRYVERADMTARILDVHLQLLLEDPWVDESTACRSLLSVMGAADVQPDRPITRADVLRYMTVDRTQPGSIAFSVNAARENARRAREIVSSELWECMNATYTRMPFSVRQERAHELFAWVRERSALAGGIVDSVLARDEAYSFFLLGRMLERADMTARLLATRDLTDAAGASWTTILRSCGAYEAYLRAYHGMPSATNSAEFLLVDRELPRSIGYAIATAIDCLDELHPSDGRRDRHSPAGRAQRRLELLLGELDYRPIPDTLDNLSEHMEEVQTAILRASEEIHTQFFPESGAPGWANTQLQSQSQSQSQGQSQSKTQSGGVA</sequence>
<feature type="region of interest" description="Disordered" evidence="1">
    <location>
        <begin position="300"/>
        <end position="335"/>
    </location>
</feature>
<dbReference type="InterPro" id="IPR051680">
    <property type="entry name" value="ATP-dep_Glu-Cys_Ligase-2"/>
</dbReference>
<proteinExistence type="predicted"/>
<protein>
    <submittedName>
        <fullName evidence="3">Alpha-E domain-containing protein</fullName>
    </submittedName>
</protein>
<dbReference type="PANTHER" id="PTHR34595:SF7">
    <property type="entry name" value="SLL1039 PROTEIN"/>
    <property type="match status" value="1"/>
</dbReference>
<organism evidence="3 4">
    <name type="scientific">Gulosibacter macacae</name>
    <dbReference type="NCBI Taxonomy" id="2488791"/>
    <lineage>
        <taxon>Bacteria</taxon>
        <taxon>Bacillati</taxon>
        <taxon>Actinomycetota</taxon>
        <taxon>Actinomycetes</taxon>
        <taxon>Micrococcales</taxon>
        <taxon>Microbacteriaceae</taxon>
        <taxon>Gulosibacter</taxon>
    </lineage>
</organism>
<accession>A0A3P3VUH3</accession>
<evidence type="ECO:0000313" key="4">
    <source>
        <dbReference type="Proteomes" id="UP000274391"/>
    </source>
</evidence>